<feature type="transmembrane region" description="Helical" evidence="1">
    <location>
        <begin position="40"/>
        <end position="62"/>
    </location>
</feature>
<feature type="transmembrane region" description="Helical" evidence="1">
    <location>
        <begin position="12"/>
        <end position="34"/>
    </location>
</feature>
<feature type="transmembrane region" description="Helical" evidence="1">
    <location>
        <begin position="222"/>
        <end position="241"/>
    </location>
</feature>
<dbReference type="RefSeq" id="WP_068531910.1">
    <property type="nucleotide sequence ID" value="NZ_LVJH01000016.1"/>
</dbReference>
<keyword evidence="1" id="KW-0812">Transmembrane</keyword>
<gene>
    <name evidence="2" type="ORF">PGLA_09405</name>
</gene>
<name>A0A168LCP5_9BACL</name>
<feature type="transmembrane region" description="Helical" evidence="1">
    <location>
        <begin position="83"/>
        <end position="109"/>
    </location>
</feature>
<comment type="caution">
    <text evidence="2">The sequence shown here is derived from an EMBL/GenBank/DDBJ whole genome shotgun (WGS) entry which is preliminary data.</text>
</comment>
<protein>
    <submittedName>
        <fullName evidence="2">Uncharacterized protein</fullName>
    </submittedName>
</protein>
<dbReference type="AlphaFoldDB" id="A0A168LCP5"/>
<dbReference type="EMBL" id="LVJH01000016">
    <property type="protein sequence ID" value="OAB43199.1"/>
    <property type="molecule type" value="Genomic_DNA"/>
</dbReference>
<evidence type="ECO:0000313" key="3">
    <source>
        <dbReference type="Proteomes" id="UP000076967"/>
    </source>
</evidence>
<keyword evidence="1" id="KW-0472">Membrane</keyword>
<dbReference type="OrthoDB" id="2678893at2"/>
<evidence type="ECO:0000256" key="1">
    <source>
        <dbReference type="SAM" id="Phobius"/>
    </source>
</evidence>
<accession>A0A168LCP5</accession>
<organism evidence="2 3">
    <name type="scientific">Paenibacillus glacialis</name>
    <dbReference type="NCBI Taxonomy" id="494026"/>
    <lineage>
        <taxon>Bacteria</taxon>
        <taxon>Bacillati</taxon>
        <taxon>Bacillota</taxon>
        <taxon>Bacilli</taxon>
        <taxon>Bacillales</taxon>
        <taxon>Paenibacillaceae</taxon>
        <taxon>Paenibacillus</taxon>
    </lineage>
</organism>
<keyword evidence="3" id="KW-1185">Reference proteome</keyword>
<evidence type="ECO:0000313" key="2">
    <source>
        <dbReference type="EMBL" id="OAB43199.1"/>
    </source>
</evidence>
<feature type="transmembrane region" description="Helical" evidence="1">
    <location>
        <begin position="162"/>
        <end position="179"/>
    </location>
</feature>
<sequence>MMKLLKYDFKRNSAKILGVAVVLILAQISMMLFISNNTLLVVLTMLAYMIAGVILFITPIRTYSYNLKAYHRKLLPLHTLKSIFSPIAMGCICLLILGLIALIHGYVYLTVYENSRILDIIKMYPVDTIIALINVIWLIIHILIIIFLAITIAASIRIKGSFWIGIVIFFIIVNGLSWIENLLFGGSDWGSFGVISEGSSNSTMNGIVSNVNFIPSSHTGEMIGSFIFELVCSVAFLYIMVKLIDRKVEA</sequence>
<keyword evidence="1" id="KW-1133">Transmembrane helix</keyword>
<dbReference type="STRING" id="494026.PGLA_09405"/>
<proteinExistence type="predicted"/>
<feature type="transmembrane region" description="Helical" evidence="1">
    <location>
        <begin position="129"/>
        <end position="150"/>
    </location>
</feature>
<dbReference type="Proteomes" id="UP000076967">
    <property type="component" value="Unassembled WGS sequence"/>
</dbReference>
<reference evidence="2 3" key="1">
    <citation type="submission" date="2016-03" db="EMBL/GenBank/DDBJ databases">
        <title>Draft genome sequence of Paenibacillus glacialis DSM 22343.</title>
        <authorList>
            <person name="Shin S.-K."/>
            <person name="Yi H."/>
        </authorList>
    </citation>
    <scope>NUCLEOTIDE SEQUENCE [LARGE SCALE GENOMIC DNA]</scope>
    <source>
        <strain evidence="2 3">DSM 22343</strain>
    </source>
</reference>